<dbReference type="AlphaFoldDB" id="A0A2A3K1U2"/>
<reference evidence="1" key="3">
    <citation type="submission" date="2024-05" db="EMBL/GenBank/DDBJ databases">
        <title>Yangia mangrovi SAOS 153D genome.</title>
        <authorList>
            <person name="Verma A."/>
            <person name="Pal Y."/>
            <person name="Sundharam S."/>
            <person name="Bisht B."/>
            <person name="Srinivasan K."/>
        </authorList>
    </citation>
    <scope>NUCLEOTIDE SEQUENCE</scope>
    <source>
        <strain evidence="1">SAOS 153D</strain>
    </source>
</reference>
<evidence type="ECO:0000313" key="2">
    <source>
        <dbReference type="EMBL" id="PBD21057.1"/>
    </source>
</evidence>
<evidence type="ECO:0000313" key="1">
    <source>
        <dbReference type="EMBL" id="MCT4369103.1"/>
    </source>
</evidence>
<dbReference type="RefSeq" id="WP_095880510.1">
    <property type="nucleotide sequence ID" value="NZ_NTHN02000002.1"/>
</dbReference>
<reference evidence="3" key="2">
    <citation type="submission" date="2023-07" db="EMBL/GenBank/DDBJ databases">
        <title>Yangia mangrovi SAOS 153D genome.</title>
        <authorList>
            <person name="Verma A."/>
            <person name="Pal Y."/>
            <person name="Sundharam S."/>
            <person name="Bisht B."/>
            <person name="Srinivasan K."/>
        </authorList>
    </citation>
    <scope>NUCLEOTIDE SEQUENCE [LARGE SCALE GENOMIC DNA]</scope>
    <source>
        <strain evidence="3">SAOS 153D</strain>
    </source>
</reference>
<keyword evidence="3" id="KW-1185">Reference proteome</keyword>
<comment type="caution">
    <text evidence="2">The sequence shown here is derived from an EMBL/GenBank/DDBJ whole genome shotgun (WGS) entry which is preliminary data.</text>
</comment>
<reference evidence="2" key="1">
    <citation type="submission" date="2017-09" db="EMBL/GenBank/DDBJ databases">
        <title>Yangia sp. SAOS 153D whole genome sequencing.</title>
        <authorList>
            <person name="Verma A."/>
            <person name="Krishnamurthi S."/>
        </authorList>
    </citation>
    <scope>NUCLEOTIDE SEQUENCE [LARGE SCALE GENOMIC DNA]</scope>
    <source>
        <strain evidence="2">SAOS 153D</strain>
    </source>
</reference>
<gene>
    <name evidence="1" type="ORF">CLG85_001595</name>
    <name evidence="2" type="ORF">CLG85_00685</name>
</gene>
<name>A0A2A3K1U2_9RHOB</name>
<dbReference type="OrthoDB" id="6628040at2"/>
<accession>A0A2A3K1U2</accession>
<proteinExistence type="predicted"/>
<dbReference type="Proteomes" id="UP000217448">
    <property type="component" value="Unassembled WGS sequence"/>
</dbReference>
<dbReference type="EMBL" id="NTHN01000011">
    <property type="protein sequence ID" value="PBD21057.1"/>
    <property type="molecule type" value="Genomic_DNA"/>
</dbReference>
<evidence type="ECO:0000313" key="3">
    <source>
        <dbReference type="Proteomes" id="UP000217448"/>
    </source>
</evidence>
<organism evidence="2">
    <name type="scientific">Alloyangia mangrovi</name>
    <dbReference type="NCBI Taxonomy" id="1779329"/>
    <lineage>
        <taxon>Bacteria</taxon>
        <taxon>Pseudomonadati</taxon>
        <taxon>Pseudomonadota</taxon>
        <taxon>Alphaproteobacteria</taxon>
        <taxon>Rhodobacterales</taxon>
        <taxon>Roseobacteraceae</taxon>
        <taxon>Alloyangia</taxon>
    </lineage>
</organism>
<dbReference type="EMBL" id="NTHN02000002">
    <property type="protein sequence ID" value="MCT4369103.1"/>
    <property type="molecule type" value="Genomic_DNA"/>
</dbReference>
<sequence>MANVIYRGPIKDEPETVSDKTVAGAYLPGILVTESATALTVATAADIEADLLILSNRRFYDQGVGDAYASGDTGVAYRPRPGEIYQTRLAAATYAKGAPLTIGASGYLTAAAAGERVVAFFEGVAGAITAGTLNDVRIANSFNIAAA</sequence>
<protein>
    <submittedName>
        <fullName evidence="2">Uncharacterized protein</fullName>
    </submittedName>
</protein>